<evidence type="ECO:0000313" key="1">
    <source>
        <dbReference type="EnsemblMetazoa" id="tetur14g02790.1"/>
    </source>
</evidence>
<reference evidence="2" key="1">
    <citation type="submission" date="2011-08" db="EMBL/GenBank/DDBJ databases">
        <authorList>
            <person name="Rombauts S."/>
        </authorList>
    </citation>
    <scope>NUCLEOTIDE SEQUENCE</scope>
    <source>
        <strain evidence="2">London</strain>
    </source>
</reference>
<evidence type="ECO:0000313" key="2">
    <source>
        <dbReference type="Proteomes" id="UP000015104"/>
    </source>
</evidence>
<organism evidence="1 2">
    <name type="scientific">Tetranychus urticae</name>
    <name type="common">Two-spotted spider mite</name>
    <dbReference type="NCBI Taxonomy" id="32264"/>
    <lineage>
        <taxon>Eukaryota</taxon>
        <taxon>Metazoa</taxon>
        <taxon>Ecdysozoa</taxon>
        <taxon>Arthropoda</taxon>
        <taxon>Chelicerata</taxon>
        <taxon>Arachnida</taxon>
        <taxon>Acari</taxon>
        <taxon>Acariformes</taxon>
        <taxon>Trombidiformes</taxon>
        <taxon>Prostigmata</taxon>
        <taxon>Eleutherengona</taxon>
        <taxon>Raphignathae</taxon>
        <taxon>Tetranychoidea</taxon>
        <taxon>Tetranychidae</taxon>
        <taxon>Tetranychus</taxon>
    </lineage>
</organism>
<keyword evidence="2" id="KW-1185">Reference proteome</keyword>
<proteinExistence type="predicted"/>
<dbReference type="EMBL" id="CAEY01000211">
    <property type="status" value="NOT_ANNOTATED_CDS"/>
    <property type="molecule type" value="Genomic_DNA"/>
</dbReference>
<protein>
    <submittedName>
        <fullName evidence="1">Uncharacterized protein</fullName>
    </submittedName>
</protein>
<accession>T1KLK8</accession>
<reference evidence="1" key="2">
    <citation type="submission" date="2015-06" db="UniProtKB">
        <authorList>
            <consortium name="EnsemblMetazoa"/>
        </authorList>
    </citation>
    <scope>IDENTIFICATION</scope>
</reference>
<dbReference type="EnsemblMetazoa" id="tetur14g02790.1">
    <property type="protein sequence ID" value="tetur14g02790.1"/>
    <property type="gene ID" value="tetur14g02790"/>
</dbReference>
<dbReference type="AlphaFoldDB" id="T1KLK8"/>
<dbReference type="Proteomes" id="UP000015104">
    <property type="component" value="Unassembled WGS sequence"/>
</dbReference>
<sequence>MIPMKFIFTYHLIQFLSSYFLVTLAAANFHDVLSLNNVRIRLCFRSWFSDRRPCLVHALVF</sequence>
<name>T1KLK8_TETUR</name>
<dbReference type="HOGENOM" id="CLU_2925548_0_0_1"/>